<keyword evidence="1 2" id="KW-0238">DNA-binding</keyword>
<dbReference type="RefSeq" id="WP_255915965.1">
    <property type="nucleotide sequence ID" value="NZ_JANFQO010000021.1"/>
</dbReference>
<reference evidence="6" key="1">
    <citation type="submission" date="2022-07" db="EMBL/GenBank/DDBJ databases">
        <title>Tahibacter sp., a new gammaproteobacterium isolated from the silt sample collected at pig farm.</title>
        <authorList>
            <person name="Chen H."/>
        </authorList>
    </citation>
    <scope>NUCLEOTIDE SEQUENCE</scope>
    <source>
        <strain evidence="6">P2K</strain>
    </source>
</reference>
<evidence type="ECO:0000313" key="6">
    <source>
        <dbReference type="EMBL" id="MCQ4166775.1"/>
    </source>
</evidence>
<dbReference type="PROSITE" id="PS51755">
    <property type="entry name" value="OMPR_PHOB"/>
    <property type="match status" value="1"/>
</dbReference>
<gene>
    <name evidence="6" type="ORF">NM961_18845</name>
</gene>
<proteinExistence type="predicted"/>
<feature type="region of interest" description="Disordered" evidence="3">
    <location>
        <begin position="184"/>
        <end position="213"/>
    </location>
</feature>
<dbReference type="Proteomes" id="UP001165498">
    <property type="component" value="Unassembled WGS sequence"/>
</dbReference>
<feature type="domain" description="OmpR/PhoB-type" evidence="5">
    <location>
        <begin position="3"/>
        <end position="99"/>
    </location>
</feature>
<dbReference type="Gene3D" id="1.10.10.10">
    <property type="entry name" value="Winged helix-like DNA-binding domain superfamily/Winged helix DNA-binding domain"/>
    <property type="match status" value="1"/>
</dbReference>
<dbReference type="InterPro" id="IPR001867">
    <property type="entry name" value="OmpR/PhoB-type_DNA-bd"/>
</dbReference>
<dbReference type="SMART" id="SM00028">
    <property type="entry name" value="TPR"/>
    <property type="match status" value="4"/>
</dbReference>
<sequence length="874" mass="91876">MQVSVYRVGDFAIHVTQRRLMRLGQPVECEPRVFDLIVYLIGQRERAVDKNELIAHLWNGRPVSDASLSQVVYKARKVLGGDTNACIQTVHGHGFRWIAAVVPVAASPAAAAAAAAPQPAVATAAAQPALPGAAQAAALAAAAGDDCGALRVPASPAVQMAAGTGLPAAFATAMPAVAPMPSPLAAPTPAAAQTPTAPETPTPAPPRTSAAPAPPRIRYRRWLGAAAAVLLAGLILTGWPVVRHRADAAAPARLLVLPVDVAGGLEELSWARLGMMGLVANALETEAGLAIVDPAIVRRLAVGDAGSPVRRRTWREATGAGYSLTLRLSRAGPLLQLDATLDGAEGTQQRSLFGEEAGRLALDMSAVVRGWLDPRPRGEAPPGELDGEVAATYALGTDAYLRGDLDAARRYFTLCVARSPEALQPRLQLAAVELKYAAVQRAAELVEEVLQRVDAAHPPQFAVDAQRMLGEVELQRGRIDAAQAALERARALLPAAAAPAQRAAILESLAHVAARSGRYAEAAAQLQQAQALFSAAGNAVGETQVWISMGVLERMRGRTGASEAALLRALGLARASDVPWQQSLAVARLVQLWVNQRRFREAVQLGEPALRQLQPPAPRDTRTERLLLLEIANARLELGQAAVAYGYATRALTLAEKGADATGAAMARVMLAQAGVALQQPRALEIYRKAIDDCVVTGQLPRAAYHIAVLARLQRRAGDAEGLRASVAWVQRLAASAQASDMSAYAAAAQAQLAAHDGRGGEALQRLRDARSTALQAEDRVSAEDLALEHTMLALELDQPEAAGATLAELGPESEAEGDALALAEAWRRARGELADADRLFRRRDELDAQLPRPDAALLDGAAAVLDDTAGPEI</sequence>
<keyword evidence="4" id="KW-0472">Membrane</keyword>
<dbReference type="Gene3D" id="1.25.40.10">
    <property type="entry name" value="Tetratricopeptide repeat domain"/>
    <property type="match status" value="2"/>
</dbReference>
<organism evidence="6 7">
    <name type="scientific">Tahibacter harae</name>
    <dbReference type="NCBI Taxonomy" id="2963937"/>
    <lineage>
        <taxon>Bacteria</taxon>
        <taxon>Pseudomonadati</taxon>
        <taxon>Pseudomonadota</taxon>
        <taxon>Gammaproteobacteria</taxon>
        <taxon>Lysobacterales</taxon>
        <taxon>Rhodanobacteraceae</taxon>
        <taxon>Tahibacter</taxon>
    </lineage>
</organism>
<feature type="transmembrane region" description="Helical" evidence="4">
    <location>
        <begin position="222"/>
        <end position="242"/>
    </location>
</feature>
<dbReference type="InterPro" id="IPR011990">
    <property type="entry name" value="TPR-like_helical_dom_sf"/>
</dbReference>
<evidence type="ECO:0000313" key="7">
    <source>
        <dbReference type="Proteomes" id="UP001165498"/>
    </source>
</evidence>
<evidence type="ECO:0000256" key="2">
    <source>
        <dbReference type="PROSITE-ProRule" id="PRU01091"/>
    </source>
</evidence>
<keyword evidence="4" id="KW-0812">Transmembrane</keyword>
<evidence type="ECO:0000256" key="1">
    <source>
        <dbReference type="ARBA" id="ARBA00023125"/>
    </source>
</evidence>
<dbReference type="SUPFAM" id="SSF48452">
    <property type="entry name" value="TPR-like"/>
    <property type="match status" value="2"/>
</dbReference>
<dbReference type="InterPro" id="IPR016032">
    <property type="entry name" value="Sig_transdc_resp-reg_C-effctor"/>
</dbReference>
<dbReference type="SUPFAM" id="SSF46894">
    <property type="entry name" value="C-terminal effector domain of the bipartite response regulators"/>
    <property type="match status" value="1"/>
</dbReference>
<dbReference type="CDD" id="cd00383">
    <property type="entry name" value="trans_reg_C"/>
    <property type="match status" value="1"/>
</dbReference>
<evidence type="ECO:0000256" key="3">
    <source>
        <dbReference type="SAM" id="MobiDB-lite"/>
    </source>
</evidence>
<dbReference type="SMART" id="SM00862">
    <property type="entry name" value="Trans_reg_C"/>
    <property type="match status" value="1"/>
</dbReference>
<protein>
    <submittedName>
        <fullName evidence="6">Winged helix-turn-helix domain-containing protein</fullName>
    </submittedName>
</protein>
<keyword evidence="7" id="KW-1185">Reference proteome</keyword>
<dbReference type="InterPro" id="IPR019734">
    <property type="entry name" value="TPR_rpt"/>
</dbReference>
<name>A0ABT1QWX5_9GAMM</name>
<dbReference type="Pfam" id="PF00486">
    <property type="entry name" value="Trans_reg_C"/>
    <property type="match status" value="1"/>
</dbReference>
<comment type="caution">
    <text evidence="6">The sequence shown here is derived from an EMBL/GenBank/DDBJ whole genome shotgun (WGS) entry which is preliminary data.</text>
</comment>
<feature type="compositionally biased region" description="Low complexity" evidence="3">
    <location>
        <begin position="187"/>
        <end position="197"/>
    </location>
</feature>
<dbReference type="EMBL" id="JANFQO010000021">
    <property type="protein sequence ID" value="MCQ4166775.1"/>
    <property type="molecule type" value="Genomic_DNA"/>
</dbReference>
<dbReference type="InterPro" id="IPR036388">
    <property type="entry name" value="WH-like_DNA-bd_sf"/>
</dbReference>
<keyword evidence="4" id="KW-1133">Transmembrane helix</keyword>
<evidence type="ECO:0000256" key="4">
    <source>
        <dbReference type="SAM" id="Phobius"/>
    </source>
</evidence>
<evidence type="ECO:0000259" key="5">
    <source>
        <dbReference type="PROSITE" id="PS51755"/>
    </source>
</evidence>
<accession>A0ABT1QWX5</accession>
<feature type="DNA-binding region" description="OmpR/PhoB-type" evidence="2">
    <location>
        <begin position="3"/>
        <end position="99"/>
    </location>
</feature>